<keyword evidence="1" id="KW-1133">Transmembrane helix</keyword>
<dbReference type="KEGG" id="rde:RD1_3905"/>
<dbReference type="STRING" id="375451.RD1_3905"/>
<proteinExistence type="predicted"/>
<organism evidence="3 4">
    <name type="scientific">Roseobacter denitrificans (strain ATCC 33942 / OCh 114)</name>
    <name type="common">Erythrobacter sp. (strain OCh 114)</name>
    <name type="synonym">Roseobacter denitrificans</name>
    <dbReference type="NCBI Taxonomy" id="375451"/>
    <lineage>
        <taxon>Bacteria</taxon>
        <taxon>Pseudomonadati</taxon>
        <taxon>Pseudomonadota</taxon>
        <taxon>Alphaproteobacteria</taxon>
        <taxon>Rhodobacterales</taxon>
        <taxon>Roseobacteraceae</taxon>
        <taxon>Roseobacter</taxon>
    </lineage>
</organism>
<feature type="signal peptide" evidence="2">
    <location>
        <begin position="1"/>
        <end position="20"/>
    </location>
</feature>
<dbReference type="RefSeq" id="WP_011569974.1">
    <property type="nucleotide sequence ID" value="NC_008209.1"/>
</dbReference>
<evidence type="ECO:0000256" key="1">
    <source>
        <dbReference type="SAM" id="Phobius"/>
    </source>
</evidence>
<keyword evidence="1" id="KW-0472">Membrane</keyword>
<dbReference type="HOGENOM" id="CLU_1298976_0_0_5"/>
<evidence type="ECO:0000313" key="3">
    <source>
        <dbReference type="EMBL" id="ABG33363.1"/>
    </source>
</evidence>
<keyword evidence="1" id="KW-0812">Transmembrane</keyword>
<dbReference type="EMBL" id="CP000362">
    <property type="protein sequence ID" value="ABG33363.1"/>
    <property type="molecule type" value="Genomic_DNA"/>
</dbReference>
<feature type="transmembrane region" description="Helical" evidence="1">
    <location>
        <begin position="176"/>
        <end position="194"/>
    </location>
</feature>
<sequence length="212" mass="23195">MKLTSIALALFAFSTTLCSATTYTFDVTARVDGAFLRNPAENAQVVKGGDLNVRMTYSFPPSRQFGGDYLYNPGLETLTLTTPQGYRLVLDNRLVSIASIGTTDFFTVQSFLSEDPNGWNFAMDINATGWRNGDTSLPTMFPSTFDSAFLTAYFLDEQDQIQGIDATILSVTPATVPLPASGLLFASAGLMIVWRQRKTARLQRRNASLICA</sequence>
<reference evidence="3 4" key="1">
    <citation type="journal article" date="2007" name="J. Bacteriol.">
        <title>The complete genome sequence of Roseobacter denitrificans reveals a mixotrophic rather than photosynthetic metabolism.</title>
        <authorList>
            <person name="Swingley W.D."/>
            <person name="Sadekar S."/>
            <person name="Mastrian S.D."/>
            <person name="Matthies H.J."/>
            <person name="Hao J."/>
            <person name="Ramos H."/>
            <person name="Acharya C.R."/>
            <person name="Conrad A.L."/>
            <person name="Taylor H.L."/>
            <person name="Dejesa L.C."/>
            <person name="Shah M.K."/>
            <person name="O'huallachain M.E."/>
            <person name="Lince M.T."/>
            <person name="Blankenship R.E."/>
            <person name="Beatty J.T."/>
            <person name="Touchman J.W."/>
        </authorList>
    </citation>
    <scope>NUCLEOTIDE SEQUENCE [LARGE SCALE GENOMIC DNA]</scope>
    <source>
        <strain evidence="4">ATCC 33942 / OCh 114</strain>
    </source>
</reference>
<name>Q161I0_ROSDO</name>
<keyword evidence="2" id="KW-0732">Signal</keyword>
<evidence type="ECO:0000313" key="4">
    <source>
        <dbReference type="Proteomes" id="UP000007029"/>
    </source>
</evidence>
<evidence type="ECO:0008006" key="5">
    <source>
        <dbReference type="Google" id="ProtNLM"/>
    </source>
</evidence>
<protein>
    <recommendedName>
        <fullName evidence="5">PEP-CTERM exosortase interaction domain protein</fullName>
    </recommendedName>
</protein>
<dbReference type="Proteomes" id="UP000007029">
    <property type="component" value="Chromosome"/>
</dbReference>
<keyword evidence="4" id="KW-1185">Reference proteome</keyword>
<dbReference type="AlphaFoldDB" id="Q161I0"/>
<evidence type="ECO:0000256" key="2">
    <source>
        <dbReference type="SAM" id="SignalP"/>
    </source>
</evidence>
<gene>
    <name evidence="3" type="ordered locus">RD1_3905</name>
</gene>
<feature type="chain" id="PRO_5004183989" description="PEP-CTERM exosortase interaction domain protein" evidence="2">
    <location>
        <begin position="21"/>
        <end position="212"/>
    </location>
</feature>
<accession>Q161I0</accession>